<feature type="compositionally biased region" description="Basic and acidic residues" evidence="1">
    <location>
        <begin position="61"/>
        <end position="71"/>
    </location>
</feature>
<dbReference type="EMBL" id="JAHRIP010079432">
    <property type="protein sequence ID" value="MEQ2312566.1"/>
    <property type="molecule type" value="Genomic_DNA"/>
</dbReference>
<keyword evidence="3" id="KW-1185">Reference proteome</keyword>
<name>A0ABV1A2R2_9TELE</name>
<proteinExistence type="predicted"/>
<feature type="non-terminal residue" evidence="2">
    <location>
        <position position="1"/>
    </location>
</feature>
<accession>A0ABV1A2R2</accession>
<gene>
    <name evidence="2" type="ORF">AMECASPLE_032388</name>
</gene>
<organism evidence="2 3">
    <name type="scientific">Ameca splendens</name>
    <dbReference type="NCBI Taxonomy" id="208324"/>
    <lineage>
        <taxon>Eukaryota</taxon>
        <taxon>Metazoa</taxon>
        <taxon>Chordata</taxon>
        <taxon>Craniata</taxon>
        <taxon>Vertebrata</taxon>
        <taxon>Euteleostomi</taxon>
        <taxon>Actinopterygii</taxon>
        <taxon>Neopterygii</taxon>
        <taxon>Teleostei</taxon>
        <taxon>Neoteleostei</taxon>
        <taxon>Acanthomorphata</taxon>
        <taxon>Ovalentaria</taxon>
        <taxon>Atherinomorphae</taxon>
        <taxon>Cyprinodontiformes</taxon>
        <taxon>Goodeidae</taxon>
        <taxon>Ameca</taxon>
    </lineage>
</organism>
<protein>
    <submittedName>
        <fullName evidence="2">Uncharacterized protein</fullName>
    </submittedName>
</protein>
<feature type="region of interest" description="Disordered" evidence="1">
    <location>
        <begin position="130"/>
        <end position="159"/>
    </location>
</feature>
<feature type="region of interest" description="Disordered" evidence="1">
    <location>
        <begin position="52"/>
        <end position="80"/>
    </location>
</feature>
<evidence type="ECO:0000313" key="3">
    <source>
        <dbReference type="Proteomes" id="UP001469553"/>
    </source>
</evidence>
<sequence>YDVMKQCWDEDPLSRPSFSSLVTTVGSMLSAEYRQNYLQLTEDFLKGENPAVVQSTRSLSRRAEDEMDGRKKNTTGSPASEIEVHLLEANPEESGPSHSTYIIPVSDVTIETSTAPDAVSLLLSGPATIPESKEVASSPEAAEPPTPSCSHEEEEESCL</sequence>
<evidence type="ECO:0000313" key="2">
    <source>
        <dbReference type="EMBL" id="MEQ2312566.1"/>
    </source>
</evidence>
<dbReference type="Proteomes" id="UP001469553">
    <property type="component" value="Unassembled WGS sequence"/>
</dbReference>
<comment type="caution">
    <text evidence="2">The sequence shown here is derived from an EMBL/GenBank/DDBJ whole genome shotgun (WGS) entry which is preliminary data.</text>
</comment>
<evidence type="ECO:0000256" key="1">
    <source>
        <dbReference type="SAM" id="MobiDB-lite"/>
    </source>
</evidence>
<reference evidence="2 3" key="1">
    <citation type="submission" date="2021-06" db="EMBL/GenBank/DDBJ databases">
        <authorList>
            <person name="Palmer J.M."/>
        </authorList>
    </citation>
    <scope>NUCLEOTIDE SEQUENCE [LARGE SCALE GENOMIC DNA]</scope>
    <source>
        <strain evidence="2 3">AS_MEX2019</strain>
        <tissue evidence="2">Muscle</tissue>
    </source>
</reference>